<name>A0ACC3CCN3_PYRYE</name>
<reference evidence="1" key="1">
    <citation type="submission" date="2019-11" db="EMBL/GenBank/DDBJ databases">
        <title>Nori genome reveals adaptations in red seaweeds to the harsh intertidal environment.</title>
        <authorList>
            <person name="Wang D."/>
            <person name="Mao Y."/>
        </authorList>
    </citation>
    <scope>NUCLEOTIDE SEQUENCE</scope>
    <source>
        <tissue evidence="1">Gametophyte</tissue>
    </source>
</reference>
<sequence>MLPLPDGPTDACPPPPPLLRPSPCPLCKSSIMSALLATAVRRGLSRWAAVPSPLPPGARHHLAASAASGGVAAPAPAPAAAPPPPPPRRRRWYPTTPADLDTVAARTLQAGDDLSSDHPGFADAAYRSRRAAITAAAARYRWGDPLPVVAYAPAETATWTAVWAQLAALRAVGGGGSGGGAAAAAMGGAAAAAAAAAAARGRVVAPEYAAAVEGAVAEGVLSGDAIPQLGGVDAWLHDRTGWRVRPVGGLLSPRDFLNGLGAKVFHATQYIRHPSVPGYTPEPDVIHELLGHVPLLSIPAFAGLNETIGIASRGARDDAIERLARLYWFTVEFGLLWGDAAAGGAPYRAYGAGLLSSPGELARAVGLPAPPTAEGEDVREGASPPANPEPDRRPLTLEAVAEVVASSYPVTSFQRVYYVAQGLEGAADVVAAYARQVQAE</sequence>
<protein>
    <submittedName>
        <fullName evidence="1">Uncharacterized protein</fullName>
    </submittedName>
</protein>
<evidence type="ECO:0000313" key="1">
    <source>
        <dbReference type="EMBL" id="KAK1867848.1"/>
    </source>
</evidence>
<dbReference type="EMBL" id="CM020620">
    <property type="protein sequence ID" value="KAK1867848.1"/>
    <property type="molecule type" value="Genomic_DNA"/>
</dbReference>
<keyword evidence="2" id="KW-1185">Reference proteome</keyword>
<accession>A0ACC3CCN3</accession>
<evidence type="ECO:0000313" key="2">
    <source>
        <dbReference type="Proteomes" id="UP000798662"/>
    </source>
</evidence>
<comment type="caution">
    <text evidence="1">The sequence shown here is derived from an EMBL/GenBank/DDBJ whole genome shotgun (WGS) entry which is preliminary data.</text>
</comment>
<gene>
    <name evidence="1" type="ORF">I4F81_010345</name>
</gene>
<dbReference type="Proteomes" id="UP000798662">
    <property type="component" value="Chromosome 3"/>
</dbReference>
<proteinExistence type="predicted"/>
<organism evidence="1 2">
    <name type="scientific">Pyropia yezoensis</name>
    <name type="common">Susabi-nori</name>
    <name type="synonym">Porphyra yezoensis</name>
    <dbReference type="NCBI Taxonomy" id="2788"/>
    <lineage>
        <taxon>Eukaryota</taxon>
        <taxon>Rhodophyta</taxon>
        <taxon>Bangiophyceae</taxon>
        <taxon>Bangiales</taxon>
        <taxon>Bangiaceae</taxon>
        <taxon>Pyropia</taxon>
    </lineage>
</organism>